<feature type="region of interest" description="Disordered" evidence="1">
    <location>
        <begin position="1"/>
        <end position="20"/>
    </location>
</feature>
<feature type="region of interest" description="Disordered" evidence="1">
    <location>
        <begin position="171"/>
        <end position="198"/>
    </location>
</feature>
<dbReference type="Proteomes" id="UP000659223">
    <property type="component" value="Unassembled WGS sequence"/>
</dbReference>
<dbReference type="RefSeq" id="WP_190024921.1">
    <property type="nucleotide sequence ID" value="NZ_BMUT01000017.1"/>
</dbReference>
<feature type="compositionally biased region" description="Low complexity" evidence="1">
    <location>
        <begin position="1"/>
        <end position="16"/>
    </location>
</feature>
<feature type="domain" description="A-factor biosynthesis hotdog" evidence="2">
    <location>
        <begin position="23"/>
        <end position="158"/>
    </location>
</feature>
<proteinExistence type="predicted"/>
<evidence type="ECO:0000256" key="1">
    <source>
        <dbReference type="SAM" id="MobiDB-lite"/>
    </source>
</evidence>
<dbReference type="InterPro" id="IPR005509">
    <property type="entry name" value="AfsA_hotdog_dom"/>
</dbReference>
<organism evidence="3 4">
    <name type="scientific">Streptomyces hiroshimensis</name>
    <dbReference type="NCBI Taxonomy" id="66424"/>
    <lineage>
        <taxon>Bacteria</taxon>
        <taxon>Bacillati</taxon>
        <taxon>Actinomycetota</taxon>
        <taxon>Actinomycetes</taxon>
        <taxon>Kitasatosporales</taxon>
        <taxon>Streptomycetaceae</taxon>
        <taxon>Streptomyces</taxon>
    </lineage>
</organism>
<accession>A0ABQ2Z563</accession>
<sequence length="332" mass="35152">MGTETAPTAPAPATSPFLGPHHLVHRPDTPEAFALDSASPVRQDFVFAAELPEDHPLFSDHSAPFHDLLFPVEALRQAALFAARHYFGVPAHRRIAVASCGVEVGDIRPWRRTGGAAAFSLGLALTPHDVVGGVPRRMVCRGTMAVDGVPCGTAEATLLFVMPGVYRKHRAQGRRDSDRVPASLPVASGAPAPGQVGRRSARNVVIGRPLARREQGLVLPVDALAARAALPGEPGEVPPALFLEASRQSALLAAAAIYGFSPDHALVTRWDASFRGFAEPDLPLACTVSRTARRGVRPVRDEAGRPVVDLRIGFVQGGRSVARASATVLQDC</sequence>
<dbReference type="Pfam" id="PF03756">
    <property type="entry name" value="AfsA"/>
    <property type="match status" value="2"/>
</dbReference>
<evidence type="ECO:0000259" key="2">
    <source>
        <dbReference type="Pfam" id="PF03756"/>
    </source>
</evidence>
<dbReference type="EMBL" id="BMUT01000017">
    <property type="protein sequence ID" value="GGY05423.1"/>
    <property type="molecule type" value="Genomic_DNA"/>
</dbReference>
<comment type="caution">
    <text evidence="3">The sequence shown here is derived from an EMBL/GenBank/DDBJ whole genome shotgun (WGS) entry which is preliminary data.</text>
</comment>
<feature type="domain" description="A-factor biosynthesis hotdog" evidence="2">
    <location>
        <begin position="196"/>
        <end position="328"/>
    </location>
</feature>
<gene>
    <name evidence="3" type="ORF">GCM10010324_60210</name>
</gene>
<evidence type="ECO:0000313" key="3">
    <source>
        <dbReference type="EMBL" id="GGY05423.1"/>
    </source>
</evidence>
<name>A0ABQ2Z563_9ACTN</name>
<keyword evidence="4" id="KW-1185">Reference proteome</keyword>
<evidence type="ECO:0000313" key="4">
    <source>
        <dbReference type="Proteomes" id="UP000659223"/>
    </source>
</evidence>
<protein>
    <recommendedName>
        <fullName evidence="2">A-factor biosynthesis hotdog domain-containing protein</fullName>
    </recommendedName>
</protein>
<reference evidence="4" key="1">
    <citation type="journal article" date="2019" name="Int. J. Syst. Evol. Microbiol.">
        <title>The Global Catalogue of Microorganisms (GCM) 10K type strain sequencing project: providing services to taxonomists for standard genome sequencing and annotation.</title>
        <authorList>
            <consortium name="The Broad Institute Genomics Platform"/>
            <consortium name="The Broad Institute Genome Sequencing Center for Infectious Disease"/>
            <person name="Wu L."/>
            <person name="Ma J."/>
        </authorList>
    </citation>
    <scope>NUCLEOTIDE SEQUENCE [LARGE SCALE GENOMIC DNA]</scope>
    <source>
        <strain evidence="4">JCM 4586</strain>
    </source>
</reference>